<accession>A0A426TQL0</accession>
<dbReference type="EMBL" id="RSAS01000940">
    <property type="protein sequence ID" value="RRR65549.1"/>
    <property type="molecule type" value="Genomic_DNA"/>
</dbReference>
<feature type="binding site" evidence="14">
    <location>
        <position position="177"/>
    </location>
    <ligand>
        <name>L-threonine</name>
        <dbReference type="ChEBI" id="CHEBI:57926"/>
    </ligand>
</feature>
<dbReference type="PANTHER" id="PTHR17490:SF16">
    <property type="entry name" value="THREONYLCARBAMOYL-AMP SYNTHASE"/>
    <property type="match status" value="1"/>
</dbReference>
<feature type="domain" description="YrdC-like" evidence="15">
    <location>
        <begin position="9"/>
        <end position="195"/>
    </location>
</feature>
<gene>
    <name evidence="16" type="ORF">EI684_22830</name>
</gene>
<proteinExistence type="inferred from homology"/>
<dbReference type="InterPro" id="IPR038385">
    <property type="entry name" value="Sua5/YwlC_C"/>
</dbReference>
<feature type="binding site" evidence="14">
    <location>
        <position position="147"/>
    </location>
    <ligand>
        <name>ATP</name>
        <dbReference type="ChEBI" id="CHEBI:30616"/>
    </ligand>
</feature>
<dbReference type="GO" id="GO:0003725">
    <property type="term" value="F:double-stranded RNA binding"/>
    <property type="evidence" value="ECO:0007669"/>
    <property type="project" value="UniProtKB-UniRule"/>
</dbReference>
<dbReference type="EC" id="2.7.7.87" evidence="3 13"/>
<dbReference type="InterPro" id="IPR010923">
    <property type="entry name" value="T(6)A37_SUA5"/>
</dbReference>
<keyword evidence="9 13" id="KW-0547">Nucleotide-binding</keyword>
<evidence type="ECO:0000313" key="17">
    <source>
        <dbReference type="Proteomes" id="UP000280307"/>
    </source>
</evidence>
<dbReference type="PROSITE" id="PS51163">
    <property type="entry name" value="YRDC"/>
    <property type="match status" value="1"/>
</dbReference>
<evidence type="ECO:0000256" key="8">
    <source>
        <dbReference type="ARBA" id="ARBA00022695"/>
    </source>
</evidence>
<dbReference type="Proteomes" id="UP000280307">
    <property type="component" value="Unassembled WGS sequence"/>
</dbReference>
<dbReference type="PANTHER" id="PTHR17490">
    <property type="entry name" value="SUA5"/>
    <property type="match status" value="1"/>
</dbReference>
<evidence type="ECO:0000256" key="12">
    <source>
        <dbReference type="ARBA" id="ARBA00048366"/>
    </source>
</evidence>
<feature type="binding site" evidence="14">
    <location>
        <position position="137"/>
    </location>
    <ligand>
        <name>L-threonine</name>
        <dbReference type="ChEBI" id="CHEBI:57926"/>
    </ligand>
</feature>
<dbReference type="InterPro" id="IPR005145">
    <property type="entry name" value="Sua5_C"/>
</dbReference>
<feature type="binding site" evidence="14">
    <location>
        <position position="31"/>
    </location>
    <ligand>
        <name>L-threonine</name>
        <dbReference type="ChEBI" id="CHEBI:57926"/>
    </ligand>
</feature>
<protein>
    <recommendedName>
        <fullName evidence="4 13">Threonylcarbamoyl-AMP synthase</fullName>
        <shortName evidence="13">TC-AMP synthase</shortName>
        <ecNumber evidence="3 13">2.7.7.87</ecNumber>
    </recommendedName>
    <alternativeName>
        <fullName evidence="11 13">L-threonylcarbamoyladenylate synthase</fullName>
    </alternativeName>
</protein>
<feature type="binding site" evidence="14">
    <location>
        <position position="63"/>
    </location>
    <ligand>
        <name>ATP</name>
        <dbReference type="ChEBI" id="CHEBI:30616"/>
    </ligand>
</feature>
<comment type="catalytic activity">
    <reaction evidence="12 13">
        <text>L-threonine + hydrogencarbonate + ATP = L-threonylcarbamoyladenylate + diphosphate + H2O</text>
        <dbReference type="Rhea" id="RHEA:36407"/>
        <dbReference type="ChEBI" id="CHEBI:15377"/>
        <dbReference type="ChEBI" id="CHEBI:17544"/>
        <dbReference type="ChEBI" id="CHEBI:30616"/>
        <dbReference type="ChEBI" id="CHEBI:33019"/>
        <dbReference type="ChEBI" id="CHEBI:57926"/>
        <dbReference type="ChEBI" id="CHEBI:73682"/>
        <dbReference type="EC" id="2.7.7.87"/>
    </reaction>
</comment>
<evidence type="ECO:0000256" key="4">
    <source>
        <dbReference type="ARBA" id="ARBA00015492"/>
    </source>
</evidence>
<keyword evidence="8 13" id="KW-0548">Nucleotidyltransferase</keyword>
<evidence type="ECO:0000256" key="2">
    <source>
        <dbReference type="ARBA" id="ARBA00007663"/>
    </source>
</evidence>
<dbReference type="PIRSF" id="PIRSF004930">
    <property type="entry name" value="Tln_factor_SUA5"/>
    <property type="match status" value="1"/>
</dbReference>
<dbReference type="InterPro" id="IPR006070">
    <property type="entry name" value="Sua5-like_dom"/>
</dbReference>
<feature type="binding site" evidence="14">
    <location>
        <position position="139"/>
    </location>
    <ligand>
        <name>ATP</name>
        <dbReference type="ChEBI" id="CHEBI:30616"/>
    </ligand>
</feature>
<keyword evidence="6 13" id="KW-0808">Transferase</keyword>
<feature type="binding site" evidence="14">
    <location>
        <position position="117"/>
    </location>
    <ligand>
        <name>L-threonine</name>
        <dbReference type="ChEBI" id="CHEBI:57926"/>
    </ligand>
</feature>
<organism evidence="16 17">
    <name type="scientific">Candidatus Viridilinea halotolerans</name>
    <dbReference type="NCBI Taxonomy" id="2491704"/>
    <lineage>
        <taxon>Bacteria</taxon>
        <taxon>Bacillati</taxon>
        <taxon>Chloroflexota</taxon>
        <taxon>Chloroflexia</taxon>
        <taxon>Chloroflexales</taxon>
        <taxon>Chloroflexineae</taxon>
        <taxon>Oscillochloridaceae</taxon>
        <taxon>Candidatus Viridilinea</taxon>
    </lineage>
</organism>
<dbReference type="AlphaFoldDB" id="A0A426TQL0"/>
<evidence type="ECO:0000256" key="5">
    <source>
        <dbReference type="ARBA" id="ARBA00022490"/>
    </source>
</evidence>
<dbReference type="InterPro" id="IPR017945">
    <property type="entry name" value="DHBP_synth_RibB-like_a/b_dom"/>
</dbReference>
<dbReference type="FunFam" id="3.90.870.10:FF:000009">
    <property type="entry name" value="Threonylcarbamoyl-AMP synthase, putative"/>
    <property type="match status" value="1"/>
</dbReference>
<dbReference type="GO" id="GO:0000049">
    <property type="term" value="F:tRNA binding"/>
    <property type="evidence" value="ECO:0007669"/>
    <property type="project" value="TreeGrafter"/>
</dbReference>
<evidence type="ECO:0000313" key="16">
    <source>
        <dbReference type="EMBL" id="RRR65549.1"/>
    </source>
</evidence>
<comment type="subcellular location">
    <subcellularLocation>
        <location evidence="1 13">Cytoplasm</location>
    </subcellularLocation>
</comment>
<comment type="function">
    <text evidence="13">Required for the formation of a threonylcarbamoyl group on adenosine at position 37 (t(6)A37) in tRNAs that read codons beginning with adenine.</text>
</comment>
<dbReference type="Gene3D" id="3.40.50.11030">
    <property type="entry name" value="Threonylcarbamoyl-AMP synthase, C-terminal domain"/>
    <property type="match status" value="1"/>
</dbReference>
<dbReference type="Pfam" id="PF01300">
    <property type="entry name" value="Sua5_yciO_yrdC"/>
    <property type="match status" value="1"/>
</dbReference>
<evidence type="ECO:0000256" key="7">
    <source>
        <dbReference type="ARBA" id="ARBA00022694"/>
    </source>
</evidence>
<comment type="similarity">
    <text evidence="2 13">Belongs to the SUA5 family.</text>
</comment>
<evidence type="ECO:0000256" key="9">
    <source>
        <dbReference type="ARBA" id="ARBA00022741"/>
    </source>
</evidence>
<dbReference type="Pfam" id="PF03481">
    <property type="entry name" value="Sua5_C"/>
    <property type="match status" value="1"/>
</dbReference>
<dbReference type="GO" id="GO:0005737">
    <property type="term" value="C:cytoplasm"/>
    <property type="evidence" value="ECO:0007669"/>
    <property type="project" value="UniProtKB-SubCell"/>
</dbReference>
<evidence type="ECO:0000256" key="11">
    <source>
        <dbReference type="ARBA" id="ARBA00029774"/>
    </source>
</evidence>
<evidence type="ECO:0000259" key="15">
    <source>
        <dbReference type="PROSITE" id="PS51163"/>
    </source>
</evidence>
<feature type="binding site" evidence="14">
    <location>
        <position position="229"/>
    </location>
    <ligand>
        <name>ATP</name>
        <dbReference type="ChEBI" id="CHEBI:30616"/>
    </ligand>
</feature>
<feature type="binding site" evidence="14">
    <location>
        <position position="113"/>
    </location>
    <ligand>
        <name>ATP</name>
        <dbReference type="ChEBI" id="CHEBI:30616"/>
    </ligand>
</feature>
<feature type="binding site" evidence="14">
    <location>
        <position position="54"/>
    </location>
    <ligand>
        <name>ATP</name>
        <dbReference type="ChEBI" id="CHEBI:30616"/>
    </ligand>
</feature>
<dbReference type="GO" id="GO:0006450">
    <property type="term" value="P:regulation of translational fidelity"/>
    <property type="evidence" value="ECO:0007669"/>
    <property type="project" value="TreeGrafter"/>
</dbReference>
<keyword evidence="10 13" id="KW-0067">ATP-binding</keyword>
<keyword evidence="5 13" id="KW-0963">Cytoplasm</keyword>
<evidence type="ECO:0000256" key="1">
    <source>
        <dbReference type="ARBA" id="ARBA00004496"/>
    </source>
</evidence>
<evidence type="ECO:0000256" key="14">
    <source>
        <dbReference type="PIRSR" id="PIRSR004930-1"/>
    </source>
</evidence>
<reference evidence="16 17" key="1">
    <citation type="submission" date="2018-12" db="EMBL/GenBank/DDBJ databases">
        <title>Genome Sequence of Candidatus Viridilinea halotolerans isolated from saline sulfide-rich spring.</title>
        <authorList>
            <person name="Grouzdev D.S."/>
            <person name="Burganskaya E.I."/>
            <person name="Krutkina M.S."/>
            <person name="Sukhacheva M.V."/>
            <person name="Gorlenko V.M."/>
        </authorList>
    </citation>
    <scope>NUCLEOTIDE SEQUENCE [LARGE SCALE GENOMIC DNA]</scope>
    <source>
        <strain evidence="16">Chok-6</strain>
    </source>
</reference>
<dbReference type="NCBIfam" id="TIGR00057">
    <property type="entry name" value="L-threonylcarbamoyladenylate synthase"/>
    <property type="match status" value="1"/>
</dbReference>
<dbReference type="GO" id="GO:0005524">
    <property type="term" value="F:ATP binding"/>
    <property type="evidence" value="ECO:0007669"/>
    <property type="project" value="UniProtKB-UniRule"/>
</dbReference>
<dbReference type="InterPro" id="IPR050156">
    <property type="entry name" value="TC-AMP_synthase_SUA5"/>
</dbReference>
<name>A0A426TQL0_9CHLR</name>
<dbReference type="Gene3D" id="3.90.870.10">
    <property type="entry name" value="DHBP synthase"/>
    <property type="match status" value="1"/>
</dbReference>
<evidence type="ECO:0000256" key="13">
    <source>
        <dbReference type="PIRNR" id="PIRNR004930"/>
    </source>
</evidence>
<dbReference type="GO" id="GO:0008033">
    <property type="term" value="P:tRNA processing"/>
    <property type="evidence" value="ECO:0007669"/>
    <property type="project" value="UniProtKB-KW"/>
</dbReference>
<keyword evidence="7 13" id="KW-0819">tRNA processing</keyword>
<evidence type="ECO:0000256" key="3">
    <source>
        <dbReference type="ARBA" id="ARBA00012584"/>
    </source>
</evidence>
<evidence type="ECO:0000256" key="10">
    <source>
        <dbReference type="ARBA" id="ARBA00022840"/>
    </source>
</evidence>
<evidence type="ECO:0000256" key="6">
    <source>
        <dbReference type="ARBA" id="ARBA00022679"/>
    </source>
</evidence>
<comment type="caution">
    <text evidence="16">The sequence shown here is derived from an EMBL/GenBank/DDBJ whole genome shotgun (WGS) entry which is preliminary data.</text>
</comment>
<feature type="binding site" evidence="14">
    <location>
        <position position="191"/>
    </location>
    <ligand>
        <name>ATP</name>
        <dbReference type="ChEBI" id="CHEBI:30616"/>
    </ligand>
</feature>
<dbReference type="GO" id="GO:0061710">
    <property type="term" value="F:L-threonylcarbamoyladenylate synthase"/>
    <property type="evidence" value="ECO:0007669"/>
    <property type="project" value="UniProtKB-EC"/>
</dbReference>
<dbReference type="SUPFAM" id="SSF55821">
    <property type="entry name" value="YrdC/RibB"/>
    <property type="match status" value="1"/>
</dbReference>
<sequence length="345" mass="35862">MQTQVLTAATGIALAAQLLRQGQLVAFPTETVYGLGADALCATAVAAIFAAKGRPAEDPLIVHLAELADLPQVVASVPPLAYQLAAAFWPGPLTLILPRGPAVPLAVTAGRDTVAVRIPDHPVARALLAATGRPLAAPSANRFGHTSPTTAAHVLADLDGRIAAVLDGGPTPIGVESSVLDLTTHPPALLRPGGVSLEQLQALIGTVALGPRPTSGAGLVAPGLIERHYAPTSSLWLVVSQRDGALEWLRTRTQAELVAGRRVGLLLTDEDAAALATRNVDIERLGSCHTPAQIAHQLYAALRALDARRPDLILTRHLGSDGLNRALSDRLTRAAAGRVVRLDDH</sequence>